<keyword evidence="6" id="KW-0547">Nucleotide-binding</keyword>
<evidence type="ECO:0000256" key="8">
    <source>
        <dbReference type="ARBA" id="ARBA00022842"/>
    </source>
</evidence>
<gene>
    <name evidence="14" type="ORF">LSH36_54g01025</name>
</gene>
<evidence type="ECO:0000256" key="10">
    <source>
        <dbReference type="ARBA" id="ARBA00023136"/>
    </source>
</evidence>
<dbReference type="GO" id="GO:0046872">
    <property type="term" value="F:metal ion binding"/>
    <property type="evidence" value="ECO:0007669"/>
    <property type="project" value="UniProtKB-KW"/>
</dbReference>
<dbReference type="FunFam" id="3.30.70.1230:FF:000014">
    <property type="entry name" value="adenylate cyclase type 9"/>
    <property type="match status" value="1"/>
</dbReference>
<evidence type="ECO:0000259" key="13">
    <source>
        <dbReference type="PROSITE" id="PS50125"/>
    </source>
</evidence>
<keyword evidence="7" id="KW-0067">ATP-binding</keyword>
<reference evidence="14" key="1">
    <citation type="journal article" date="2023" name="Mol. Biol. Evol.">
        <title>Third-Generation Sequencing Reveals the Adaptive Role of the Epigenome in Three Deep-Sea Polychaetes.</title>
        <authorList>
            <person name="Perez M."/>
            <person name="Aroh O."/>
            <person name="Sun Y."/>
            <person name="Lan Y."/>
            <person name="Juniper S.K."/>
            <person name="Young C.R."/>
            <person name="Angers B."/>
            <person name="Qian P.Y."/>
        </authorList>
    </citation>
    <scope>NUCLEOTIDE SEQUENCE</scope>
    <source>
        <strain evidence="14">P08H-3</strain>
    </source>
</reference>
<dbReference type="GO" id="GO:0035556">
    <property type="term" value="P:intracellular signal transduction"/>
    <property type="evidence" value="ECO:0007669"/>
    <property type="project" value="InterPro"/>
</dbReference>
<accession>A0AAD9NFC3</accession>
<evidence type="ECO:0000256" key="11">
    <source>
        <dbReference type="ARBA" id="ARBA00023239"/>
    </source>
</evidence>
<feature type="domain" description="Guanylate cyclase" evidence="13">
    <location>
        <begin position="338"/>
        <end position="465"/>
    </location>
</feature>
<dbReference type="GO" id="GO:0005524">
    <property type="term" value="F:ATP binding"/>
    <property type="evidence" value="ECO:0007669"/>
    <property type="project" value="UniProtKB-KW"/>
</dbReference>
<keyword evidence="9 12" id="KW-1133">Transmembrane helix</keyword>
<dbReference type="SMART" id="SM00044">
    <property type="entry name" value="CYCc"/>
    <property type="match status" value="1"/>
</dbReference>
<proteinExistence type="predicted"/>
<dbReference type="GO" id="GO:0009190">
    <property type="term" value="P:cyclic nucleotide biosynthetic process"/>
    <property type="evidence" value="ECO:0007669"/>
    <property type="project" value="InterPro"/>
</dbReference>
<evidence type="ECO:0000256" key="7">
    <source>
        <dbReference type="ARBA" id="ARBA00022840"/>
    </source>
</evidence>
<dbReference type="Pfam" id="PF00211">
    <property type="entry name" value="Guanylate_cyc"/>
    <property type="match status" value="1"/>
</dbReference>
<evidence type="ECO:0000256" key="1">
    <source>
        <dbReference type="ARBA" id="ARBA00001593"/>
    </source>
</evidence>
<dbReference type="Proteomes" id="UP001208570">
    <property type="component" value="Unassembled WGS sequence"/>
</dbReference>
<evidence type="ECO:0000313" key="15">
    <source>
        <dbReference type="Proteomes" id="UP001208570"/>
    </source>
</evidence>
<evidence type="ECO:0000256" key="9">
    <source>
        <dbReference type="ARBA" id="ARBA00022989"/>
    </source>
</evidence>
<evidence type="ECO:0000256" key="12">
    <source>
        <dbReference type="SAM" id="Phobius"/>
    </source>
</evidence>
<evidence type="ECO:0000256" key="6">
    <source>
        <dbReference type="ARBA" id="ARBA00022741"/>
    </source>
</evidence>
<sequence length="497" mass="56240">MADGDNIPMENKTVADGDDRVTVEYKPNADAEAHGVDGATSVGKTPLTPVHQRRNSRIPILFERAAKSWWDPKFDTSILEEQHEKIFLPQTRKRFQYALCYIILSCIAWCVFFAVMQQTSYWIAFLSGCVILMVITASVLGFTFTRTYERYVMATSVFISIIVGLFCLMYFIYPHKDMSAVGAFTGSIEILLMMYTVIPLPLYMCVGIGVTYSIIFELLSDFITDMNDVYFIMARVLIHTCIHLIGVHIFIMSQVRRRSTFLKVGQSIMSHSDLEVEKSLKHQIIHSLMPPQVAAEVMKSHGQDDQKKEDEEHHNPKKTVAHQLNFRSFHMDQMDNVSILFADIVGFTKMSSNKTAEQLVSLLNDLFGRFDEICKKCGCEKISTLGDCYYCVSGCPEPREGHAICCVDMGLAMCKAIEEFDHDHNEEVDMRVGVHTGSVLCGLVGTRRFKFDVWSHDVTLANTMESTGKPGRVHISDQTLTFVKDRYEVDPGDDVQG</sequence>
<name>A0AAD9NFC3_9ANNE</name>
<keyword evidence="11" id="KW-0456">Lyase</keyword>
<dbReference type="AlphaFoldDB" id="A0AAD9NFC3"/>
<feature type="transmembrane region" description="Helical" evidence="12">
    <location>
        <begin position="151"/>
        <end position="172"/>
    </location>
</feature>
<dbReference type="Gene3D" id="3.30.70.1230">
    <property type="entry name" value="Nucleotide cyclase"/>
    <property type="match status" value="1"/>
</dbReference>
<feature type="transmembrane region" description="Helical" evidence="12">
    <location>
        <begin position="95"/>
        <end position="115"/>
    </location>
</feature>
<evidence type="ECO:0000256" key="3">
    <source>
        <dbReference type="ARBA" id="ARBA00012201"/>
    </source>
</evidence>
<dbReference type="EC" id="4.6.1.1" evidence="3"/>
<dbReference type="PANTHER" id="PTHR45627">
    <property type="entry name" value="ADENYLATE CYCLASE TYPE 1"/>
    <property type="match status" value="1"/>
</dbReference>
<dbReference type="SUPFAM" id="SSF55073">
    <property type="entry name" value="Nucleotide cyclase"/>
    <property type="match status" value="1"/>
</dbReference>
<evidence type="ECO:0000313" key="14">
    <source>
        <dbReference type="EMBL" id="KAK2165129.1"/>
    </source>
</evidence>
<comment type="catalytic activity">
    <reaction evidence="1">
        <text>ATP = 3',5'-cyclic AMP + diphosphate</text>
        <dbReference type="Rhea" id="RHEA:15389"/>
        <dbReference type="ChEBI" id="CHEBI:30616"/>
        <dbReference type="ChEBI" id="CHEBI:33019"/>
        <dbReference type="ChEBI" id="CHEBI:58165"/>
        <dbReference type="EC" id="4.6.1.1"/>
    </reaction>
</comment>
<evidence type="ECO:0000256" key="5">
    <source>
        <dbReference type="ARBA" id="ARBA00022723"/>
    </source>
</evidence>
<dbReference type="EMBL" id="JAODUP010000054">
    <property type="protein sequence ID" value="KAK2165129.1"/>
    <property type="molecule type" value="Genomic_DNA"/>
</dbReference>
<comment type="caution">
    <text evidence="14">The sequence shown here is derived from an EMBL/GenBank/DDBJ whole genome shotgun (WGS) entry which is preliminary data.</text>
</comment>
<dbReference type="GO" id="GO:0004016">
    <property type="term" value="F:adenylate cyclase activity"/>
    <property type="evidence" value="ECO:0007669"/>
    <property type="project" value="UniProtKB-EC"/>
</dbReference>
<keyword evidence="4 12" id="KW-0812">Transmembrane</keyword>
<feature type="transmembrane region" description="Helical" evidence="12">
    <location>
        <begin position="229"/>
        <end position="251"/>
    </location>
</feature>
<dbReference type="CDD" id="cd07302">
    <property type="entry name" value="CHD"/>
    <property type="match status" value="1"/>
</dbReference>
<comment type="subcellular location">
    <subcellularLocation>
        <location evidence="2">Membrane</location>
        <topology evidence="2">Multi-pass membrane protein</topology>
    </subcellularLocation>
</comment>
<keyword evidence="15" id="KW-1185">Reference proteome</keyword>
<dbReference type="InterPro" id="IPR001054">
    <property type="entry name" value="A/G_cyclase"/>
</dbReference>
<dbReference type="GO" id="GO:0007189">
    <property type="term" value="P:adenylate cyclase-activating G protein-coupled receptor signaling pathway"/>
    <property type="evidence" value="ECO:0007669"/>
    <property type="project" value="TreeGrafter"/>
</dbReference>
<evidence type="ECO:0000256" key="4">
    <source>
        <dbReference type="ARBA" id="ARBA00022692"/>
    </source>
</evidence>
<keyword evidence="5" id="KW-0479">Metal-binding</keyword>
<keyword evidence="10 12" id="KW-0472">Membrane</keyword>
<dbReference type="GO" id="GO:0005886">
    <property type="term" value="C:plasma membrane"/>
    <property type="evidence" value="ECO:0007669"/>
    <property type="project" value="TreeGrafter"/>
</dbReference>
<dbReference type="InterPro" id="IPR029787">
    <property type="entry name" value="Nucleotide_cyclase"/>
</dbReference>
<keyword evidence="8" id="KW-0460">Magnesium</keyword>
<evidence type="ECO:0000256" key="2">
    <source>
        <dbReference type="ARBA" id="ARBA00004141"/>
    </source>
</evidence>
<dbReference type="PROSITE" id="PS50125">
    <property type="entry name" value="GUANYLATE_CYCLASE_2"/>
    <property type="match status" value="1"/>
</dbReference>
<dbReference type="PANTHER" id="PTHR45627:SF8">
    <property type="entry name" value="ADENYLATE CYCLASE TYPE 9"/>
    <property type="match status" value="1"/>
</dbReference>
<organism evidence="14 15">
    <name type="scientific">Paralvinella palmiformis</name>
    <dbReference type="NCBI Taxonomy" id="53620"/>
    <lineage>
        <taxon>Eukaryota</taxon>
        <taxon>Metazoa</taxon>
        <taxon>Spiralia</taxon>
        <taxon>Lophotrochozoa</taxon>
        <taxon>Annelida</taxon>
        <taxon>Polychaeta</taxon>
        <taxon>Sedentaria</taxon>
        <taxon>Canalipalpata</taxon>
        <taxon>Terebellida</taxon>
        <taxon>Terebelliformia</taxon>
        <taxon>Alvinellidae</taxon>
        <taxon>Paralvinella</taxon>
    </lineage>
</organism>
<feature type="transmembrane region" description="Helical" evidence="12">
    <location>
        <begin position="121"/>
        <end position="144"/>
    </location>
</feature>
<protein>
    <recommendedName>
        <fullName evidence="3">adenylate cyclase</fullName>
        <ecNumber evidence="3">4.6.1.1</ecNumber>
    </recommendedName>
</protein>